<dbReference type="Gene3D" id="1.10.357.10">
    <property type="entry name" value="Tetracycline Repressor, domain 2"/>
    <property type="match status" value="1"/>
</dbReference>
<dbReference type="RefSeq" id="WP_379597376.1">
    <property type="nucleotide sequence ID" value="NZ_JBHUDE010000046.1"/>
</dbReference>
<evidence type="ECO:0000259" key="4">
    <source>
        <dbReference type="PROSITE" id="PS50977"/>
    </source>
</evidence>
<dbReference type="InterPro" id="IPR001647">
    <property type="entry name" value="HTH_TetR"/>
</dbReference>
<dbReference type="Proteomes" id="UP001597221">
    <property type="component" value="Unassembled WGS sequence"/>
</dbReference>
<organism evidence="5 6">
    <name type="scientific">Oceanobacillus luteolus</name>
    <dbReference type="NCBI Taxonomy" id="1274358"/>
    <lineage>
        <taxon>Bacteria</taxon>
        <taxon>Bacillati</taxon>
        <taxon>Bacillota</taxon>
        <taxon>Bacilli</taxon>
        <taxon>Bacillales</taxon>
        <taxon>Bacillaceae</taxon>
        <taxon>Oceanobacillus</taxon>
    </lineage>
</organism>
<dbReference type="EMBL" id="JBHUDE010000046">
    <property type="protein sequence ID" value="MFD1608038.1"/>
    <property type="molecule type" value="Genomic_DNA"/>
</dbReference>
<evidence type="ECO:0000256" key="1">
    <source>
        <dbReference type="ARBA" id="ARBA00022491"/>
    </source>
</evidence>
<evidence type="ECO:0000313" key="6">
    <source>
        <dbReference type="Proteomes" id="UP001597221"/>
    </source>
</evidence>
<dbReference type="PRINTS" id="PR00455">
    <property type="entry name" value="HTHTETR"/>
</dbReference>
<comment type="caution">
    <text evidence="5">The sequence shown here is derived from an EMBL/GenBank/DDBJ whole genome shotgun (WGS) entry which is preliminary data.</text>
</comment>
<evidence type="ECO:0000256" key="3">
    <source>
        <dbReference type="PROSITE-ProRule" id="PRU00335"/>
    </source>
</evidence>
<dbReference type="PANTHER" id="PTHR43479:SF11">
    <property type="entry name" value="ACREF_ENVCD OPERON REPRESSOR-RELATED"/>
    <property type="match status" value="1"/>
</dbReference>
<dbReference type="SUPFAM" id="SSF46689">
    <property type="entry name" value="Homeodomain-like"/>
    <property type="match status" value="1"/>
</dbReference>
<gene>
    <name evidence="5" type="ORF">ACFSBH_10255</name>
</gene>
<accession>A0ABW4HQZ7</accession>
<keyword evidence="1" id="KW-0678">Repressor</keyword>
<keyword evidence="2 3" id="KW-0238">DNA-binding</keyword>
<evidence type="ECO:0000313" key="5">
    <source>
        <dbReference type="EMBL" id="MFD1608038.1"/>
    </source>
</evidence>
<name>A0ABW4HQZ7_9BACI</name>
<protein>
    <submittedName>
        <fullName evidence="5">TetR/AcrR family transcriptional regulator</fullName>
    </submittedName>
</protein>
<dbReference type="PROSITE" id="PS50977">
    <property type="entry name" value="HTH_TETR_2"/>
    <property type="match status" value="1"/>
</dbReference>
<dbReference type="InterPro" id="IPR009057">
    <property type="entry name" value="Homeodomain-like_sf"/>
</dbReference>
<feature type="domain" description="HTH tetR-type" evidence="4">
    <location>
        <begin position="9"/>
        <end position="69"/>
    </location>
</feature>
<dbReference type="Pfam" id="PF00440">
    <property type="entry name" value="TetR_N"/>
    <property type="match status" value="1"/>
</dbReference>
<feature type="DNA-binding region" description="H-T-H motif" evidence="3">
    <location>
        <begin position="32"/>
        <end position="51"/>
    </location>
</feature>
<sequence length="208" mass="23877">MSVNERKSDKTKKQIIEAAGELFSTKGFDSVTMRQIAKKAGCSHTTIYLYFKDKETLLHQLSKPPLEKLYNEILKITAKDSSPQERLNLLSQTYILFGLTYKNMYRIFINTEASRVDEEEPELEINKLRLSIFAELEKVIAQRLSISKGEESLLFTRVFFYTLHGIVTTYQDSNESIDELYNRLKLTFEAAVESLLLGFQAKLDLGVG</sequence>
<proteinExistence type="predicted"/>
<dbReference type="PANTHER" id="PTHR43479">
    <property type="entry name" value="ACREF/ENVCD OPERON REPRESSOR-RELATED"/>
    <property type="match status" value="1"/>
</dbReference>
<reference evidence="6" key="1">
    <citation type="journal article" date="2019" name="Int. J. Syst. Evol. Microbiol.">
        <title>The Global Catalogue of Microorganisms (GCM) 10K type strain sequencing project: providing services to taxonomists for standard genome sequencing and annotation.</title>
        <authorList>
            <consortium name="The Broad Institute Genomics Platform"/>
            <consortium name="The Broad Institute Genome Sequencing Center for Infectious Disease"/>
            <person name="Wu L."/>
            <person name="Ma J."/>
        </authorList>
    </citation>
    <scope>NUCLEOTIDE SEQUENCE [LARGE SCALE GENOMIC DNA]</scope>
    <source>
        <strain evidence="6">CGMCC 1.12376</strain>
    </source>
</reference>
<dbReference type="InterPro" id="IPR050624">
    <property type="entry name" value="HTH-type_Tx_Regulator"/>
</dbReference>
<evidence type="ECO:0000256" key="2">
    <source>
        <dbReference type="ARBA" id="ARBA00023125"/>
    </source>
</evidence>
<keyword evidence="6" id="KW-1185">Reference proteome</keyword>